<comment type="similarity">
    <text evidence="2 6">Belongs to the FPP/GGPP synthase family.</text>
</comment>
<dbReference type="SFLD" id="SFLDS00005">
    <property type="entry name" value="Isoprenoid_Synthase_Type_I"/>
    <property type="match status" value="1"/>
</dbReference>
<dbReference type="GO" id="GO:0046872">
    <property type="term" value="F:metal ion binding"/>
    <property type="evidence" value="ECO:0007669"/>
    <property type="project" value="UniProtKB-KW"/>
</dbReference>
<dbReference type="InterPro" id="IPR000092">
    <property type="entry name" value="Polyprenyl_synt"/>
</dbReference>
<sequence>MSQSIPEFAPSFADPAEHHASEPARPGLEPLPSTKPADVAVTPVASAMALVADGLVEVETRLGELLHSRLAIIPKVGGHLTFAGGKRFRPMATLLAAQAAGYTCDEAWNDTLTIAAAGELLHTATLLHDDVIDEGEFRRGRPAARLPYGNGLSVLTGDYCFARALQSVSRLGKAAATSSMADAVTLMAEGEIAQLYAAGEWEVDLERYTLVIERKTAALIAWCTAVAHLVEPDAAAALARYGREVGFAFQIADDIIDYTLDVETSGKARGQDLREGKVTLPLILACEREPELRARLAELLRAGPPVAEAELDRLLVAVVDAGGLDAAREQGQAHVEAACEALQALPPSPAREALGELARYIVGRTA</sequence>
<dbReference type="AlphaFoldDB" id="A6GHI2"/>
<dbReference type="PROSITE" id="PS00723">
    <property type="entry name" value="POLYPRENYL_SYNTHASE_1"/>
    <property type="match status" value="1"/>
</dbReference>
<evidence type="ECO:0000256" key="6">
    <source>
        <dbReference type="RuleBase" id="RU004466"/>
    </source>
</evidence>
<proteinExistence type="inferred from homology"/>
<dbReference type="GO" id="GO:0004659">
    <property type="term" value="F:prenyltransferase activity"/>
    <property type="evidence" value="ECO:0007669"/>
    <property type="project" value="InterPro"/>
</dbReference>
<protein>
    <submittedName>
        <fullName evidence="8">Geranylgeranyl pyrophosphate synthase</fullName>
    </submittedName>
</protein>
<dbReference type="Proteomes" id="UP000005801">
    <property type="component" value="Unassembled WGS sequence"/>
</dbReference>
<dbReference type="EMBL" id="ABCS01000120">
    <property type="protein sequence ID" value="EDM74655.1"/>
    <property type="molecule type" value="Genomic_DNA"/>
</dbReference>
<dbReference type="InterPro" id="IPR033749">
    <property type="entry name" value="Polyprenyl_synt_CS"/>
</dbReference>
<dbReference type="SUPFAM" id="SSF48576">
    <property type="entry name" value="Terpenoid synthases"/>
    <property type="match status" value="1"/>
</dbReference>
<dbReference type="RefSeq" id="WP_006976169.1">
    <property type="nucleotide sequence ID" value="NZ_ABCS01000120.1"/>
</dbReference>
<feature type="region of interest" description="Disordered" evidence="7">
    <location>
        <begin position="1"/>
        <end position="36"/>
    </location>
</feature>
<evidence type="ECO:0000256" key="3">
    <source>
        <dbReference type="ARBA" id="ARBA00022679"/>
    </source>
</evidence>
<evidence type="ECO:0000256" key="2">
    <source>
        <dbReference type="ARBA" id="ARBA00006706"/>
    </source>
</evidence>
<organism evidence="8 9">
    <name type="scientific">Plesiocystis pacifica SIR-1</name>
    <dbReference type="NCBI Taxonomy" id="391625"/>
    <lineage>
        <taxon>Bacteria</taxon>
        <taxon>Pseudomonadati</taxon>
        <taxon>Myxococcota</taxon>
        <taxon>Polyangia</taxon>
        <taxon>Nannocystales</taxon>
        <taxon>Nannocystaceae</taxon>
        <taxon>Plesiocystis</taxon>
    </lineage>
</organism>
<comment type="caution">
    <text evidence="8">The sequence shown here is derived from an EMBL/GenBank/DDBJ whole genome shotgun (WGS) entry which is preliminary data.</text>
</comment>
<evidence type="ECO:0000313" key="8">
    <source>
        <dbReference type="EMBL" id="EDM74655.1"/>
    </source>
</evidence>
<dbReference type="eggNOG" id="COG0142">
    <property type="taxonomic scope" value="Bacteria"/>
</dbReference>
<reference evidence="8 9" key="1">
    <citation type="submission" date="2007-06" db="EMBL/GenBank/DDBJ databases">
        <authorList>
            <person name="Shimkets L."/>
            <person name="Ferriera S."/>
            <person name="Johnson J."/>
            <person name="Kravitz S."/>
            <person name="Beeson K."/>
            <person name="Sutton G."/>
            <person name="Rogers Y.-H."/>
            <person name="Friedman R."/>
            <person name="Frazier M."/>
            <person name="Venter J.C."/>
        </authorList>
    </citation>
    <scope>NUCLEOTIDE SEQUENCE [LARGE SCALE GENOMIC DNA]</scope>
    <source>
        <strain evidence="8 9">SIR-1</strain>
    </source>
</reference>
<dbReference type="PANTHER" id="PTHR12001">
    <property type="entry name" value="GERANYLGERANYL PYROPHOSPHATE SYNTHASE"/>
    <property type="match status" value="1"/>
</dbReference>
<dbReference type="InterPro" id="IPR008949">
    <property type="entry name" value="Isoprenoid_synthase_dom_sf"/>
</dbReference>
<dbReference type="OrthoDB" id="9805316at2"/>
<evidence type="ECO:0000256" key="5">
    <source>
        <dbReference type="ARBA" id="ARBA00022842"/>
    </source>
</evidence>
<keyword evidence="3 6" id="KW-0808">Transferase</keyword>
<dbReference type="Pfam" id="PF00348">
    <property type="entry name" value="polyprenyl_synt"/>
    <property type="match status" value="1"/>
</dbReference>
<comment type="cofactor">
    <cofactor evidence="1">
        <name>Mg(2+)</name>
        <dbReference type="ChEBI" id="CHEBI:18420"/>
    </cofactor>
</comment>
<evidence type="ECO:0000256" key="1">
    <source>
        <dbReference type="ARBA" id="ARBA00001946"/>
    </source>
</evidence>
<evidence type="ECO:0000256" key="7">
    <source>
        <dbReference type="SAM" id="MobiDB-lite"/>
    </source>
</evidence>
<dbReference type="STRING" id="391625.PPSIR1_11736"/>
<evidence type="ECO:0000256" key="4">
    <source>
        <dbReference type="ARBA" id="ARBA00022723"/>
    </source>
</evidence>
<dbReference type="GO" id="GO:0008299">
    <property type="term" value="P:isoprenoid biosynthetic process"/>
    <property type="evidence" value="ECO:0007669"/>
    <property type="project" value="InterPro"/>
</dbReference>
<dbReference type="CDD" id="cd00685">
    <property type="entry name" value="Trans_IPPS_HT"/>
    <property type="match status" value="1"/>
</dbReference>
<accession>A6GHI2</accession>
<evidence type="ECO:0000313" key="9">
    <source>
        <dbReference type="Proteomes" id="UP000005801"/>
    </source>
</evidence>
<name>A6GHI2_9BACT</name>
<keyword evidence="4" id="KW-0479">Metal-binding</keyword>
<keyword evidence="5" id="KW-0460">Magnesium</keyword>
<keyword evidence="9" id="KW-1185">Reference proteome</keyword>
<gene>
    <name evidence="8" type="ORF">PPSIR1_11736</name>
</gene>
<dbReference type="Gene3D" id="1.10.600.10">
    <property type="entry name" value="Farnesyl Diphosphate Synthase"/>
    <property type="match status" value="1"/>
</dbReference>
<dbReference type="PANTHER" id="PTHR12001:SF69">
    <property type="entry name" value="ALL TRANS-POLYPRENYL-DIPHOSPHATE SYNTHASE PDSS1"/>
    <property type="match status" value="1"/>
</dbReference>
<dbReference type="PROSITE" id="PS00444">
    <property type="entry name" value="POLYPRENYL_SYNTHASE_2"/>
    <property type="match status" value="1"/>
</dbReference>